<proteinExistence type="predicted"/>
<feature type="transmembrane region" description="Helical" evidence="2">
    <location>
        <begin position="491"/>
        <end position="511"/>
    </location>
</feature>
<feature type="transmembrane region" description="Helical" evidence="2">
    <location>
        <begin position="180"/>
        <end position="198"/>
    </location>
</feature>
<comment type="caution">
    <text evidence="3">The sequence shown here is derived from an EMBL/GenBank/DDBJ whole genome shotgun (WGS) entry which is preliminary data.</text>
</comment>
<dbReference type="RefSeq" id="WP_126030491.1">
    <property type="nucleotide sequence ID" value="NZ_JAFEJY010000006.1"/>
</dbReference>
<keyword evidence="4" id="KW-1185">Reference proteome</keyword>
<feature type="transmembrane region" description="Helical" evidence="2">
    <location>
        <begin position="36"/>
        <end position="57"/>
    </location>
</feature>
<dbReference type="PROSITE" id="PS51257">
    <property type="entry name" value="PROKAR_LIPOPROTEIN"/>
    <property type="match status" value="1"/>
</dbReference>
<feature type="transmembrane region" description="Helical" evidence="2">
    <location>
        <begin position="518"/>
        <end position="536"/>
    </location>
</feature>
<organism evidence="3 4">
    <name type="scientific">Bifidobacterium callimiconis</name>
    <dbReference type="NCBI Taxonomy" id="2306973"/>
    <lineage>
        <taxon>Bacteria</taxon>
        <taxon>Bacillati</taxon>
        <taxon>Actinomycetota</taxon>
        <taxon>Actinomycetes</taxon>
        <taxon>Bifidobacteriales</taxon>
        <taxon>Bifidobacteriaceae</taxon>
        <taxon>Bifidobacterium</taxon>
    </lineage>
</organism>
<evidence type="ECO:0000256" key="1">
    <source>
        <dbReference type="SAM" id="MobiDB-lite"/>
    </source>
</evidence>
<feature type="transmembrane region" description="Helical" evidence="2">
    <location>
        <begin position="12"/>
        <end position="30"/>
    </location>
</feature>
<feature type="transmembrane region" description="Helical" evidence="2">
    <location>
        <begin position="445"/>
        <end position="471"/>
    </location>
</feature>
<feature type="transmembrane region" description="Helical" evidence="2">
    <location>
        <begin position="142"/>
        <end position="160"/>
    </location>
</feature>
<dbReference type="Proteomes" id="UP000288607">
    <property type="component" value="Unassembled WGS sequence"/>
</dbReference>
<protein>
    <submittedName>
        <fullName evidence="3">Uncharacterized protein</fullName>
    </submittedName>
</protein>
<keyword evidence="2" id="KW-0472">Membrane</keyword>
<name>A0A430FBZ0_9BIFI</name>
<feature type="transmembrane region" description="Helical" evidence="2">
    <location>
        <begin position="288"/>
        <end position="311"/>
    </location>
</feature>
<evidence type="ECO:0000313" key="3">
    <source>
        <dbReference type="EMBL" id="RSX50364.1"/>
    </source>
</evidence>
<feature type="transmembrane region" description="Helical" evidence="2">
    <location>
        <begin position="210"/>
        <end position="235"/>
    </location>
</feature>
<gene>
    <name evidence="3" type="ORF">D2E23_1687</name>
</gene>
<keyword evidence="2" id="KW-0812">Transmembrane</keyword>
<feature type="transmembrane region" description="Helical" evidence="2">
    <location>
        <begin position="355"/>
        <end position="372"/>
    </location>
</feature>
<evidence type="ECO:0000313" key="4">
    <source>
        <dbReference type="Proteomes" id="UP000288607"/>
    </source>
</evidence>
<evidence type="ECO:0000256" key="2">
    <source>
        <dbReference type="SAM" id="Phobius"/>
    </source>
</evidence>
<feature type="compositionally biased region" description="Basic and acidic residues" evidence="1">
    <location>
        <begin position="71"/>
        <end position="89"/>
    </location>
</feature>
<reference evidence="3 4" key="1">
    <citation type="submission" date="2018-09" db="EMBL/GenBank/DDBJ databases">
        <title>Characterization of the phylogenetic diversity of five novel species belonging to the genus Bifidobacterium.</title>
        <authorList>
            <person name="Lugli G.A."/>
            <person name="Duranti S."/>
            <person name="Milani C."/>
        </authorList>
    </citation>
    <scope>NUCLEOTIDE SEQUENCE [LARGE SCALE GENOMIC DNA]</scope>
    <source>
        <strain evidence="3 4">2028B</strain>
    </source>
</reference>
<sequence>MNVNKRLMEHNAIAVVIATLMVLFGCWPLRESLGNQWPVIGAVITAILAGGSAYWLAKGVDDDAAASVPGKSDESDAADKKTDSGKSGEKLPMYPVQGIGLYMLAVTLGYVGATFPMLKGYFTLDLITGVFTNFDPTMDPTSFGFLAIGFVAMVVGFFCMIGNISKINVTTNGRHNISNVFRWTIITCLGFGGAFYLFEPHNWEAYTLPWLLELFALTMVFSLTMRAGVDLFKIVAPTNPKLARNNLWCYALIAVWITVRPLLFQGFAMQGKHPWNAFLLQGLFSRNGLIVATLVLIVAIAWITNRVFGWWAVVRDRKAKLCCDLDNDDRFALHGALLLVALLGTIWVVNLTLRYPVMLRWFVPAVFVYVVASRIRMFMDGPTVAKNTRSGSSASTPDVTAAMMRNANGSNGSNGGSSGDKDKAPSARSTSMSAMFAYSAKSMTVVALFGSLLLICAFHGQFLMIAALLVFGVMVRKGYRDAQSSTDHVPWFWESVLLFIGFVAAASTYANGFTIPKIVFIASSLVMASVAVWMIQQDRVGQRTKVGLPAFNDLHTRAFTLAALKGAMALVFAIIVALGATGGLKPASFSDSTPDALVSNVAFADGAQNVTVHVDHPEQVKEAKALTDAGYLGTRDKAQPFDINNPTITVGKDNRHVAVWITYKDGTVTRADRWLDWSAVQVERYSRLQNLINLTTN</sequence>
<feature type="transmembrane region" description="Helical" evidence="2">
    <location>
        <begin position="331"/>
        <end position="349"/>
    </location>
</feature>
<feature type="transmembrane region" description="Helical" evidence="2">
    <location>
        <begin position="247"/>
        <end position="268"/>
    </location>
</feature>
<feature type="region of interest" description="Disordered" evidence="1">
    <location>
        <begin position="67"/>
        <end position="89"/>
    </location>
</feature>
<feature type="transmembrane region" description="Helical" evidence="2">
    <location>
        <begin position="99"/>
        <end position="122"/>
    </location>
</feature>
<dbReference type="EMBL" id="QXGJ01000008">
    <property type="protein sequence ID" value="RSX50364.1"/>
    <property type="molecule type" value="Genomic_DNA"/>
</dbReference>
<dbReference type="AlphaFoldDB" id="A0A430FBZ0"/>
<keyword evidence="2" id="KW-1133">Transmembrane helix</keyword>
<accession>A0A430FBZ0</accession>
<feature type="transmembrane region" description="Helical" evidence="2">
    <location>
        <begin position="556"/>
        <end position="580"/>
    </location>
</feature>
<feature type="region of interest" description="Disordered" evidence="1">
    <location>
        <begin position="405"/>
        <end position="426"/>
    </location>
</feature>